<dbReference type="Pfam" id="PF00011">
    <property type="entry name" value="HSP20"/>
    <property type="match status" value="1"/>
</dbReference>
<dbReference type="CDD" id="cd00298">
    <property type="entry name" value="ACD_sHsps_p23-like"/>
    <property type="match status" value="1"/>
</dbReference>
<dbReference type="InParanoid" id="A0A200RCG7"/>
<gene>
    <name evidence="6" type="ORF">BVC80_1195g11</name>
</gene>
<name>A0A200RCG7_MACCD</name>
<evidence type="ECO:0000313" key="7">
    <source>
        <dbReference type="Proteomes" id="UP000195402"/>
    </source>
</evidence>
<feature type="domain" description="SHSP" evidence="5">
    <location>
        <begin position="317"/>
        <end position="440"/>
    </location>
</feature>
<sequence>MASSSIAAAAAAAAFRRVSSSSSSLLNNNLLLLKNIKSSFLLHHPIVRCAYYSSSVNIPISSASLPYNINDFYDNAKINWAEVREELKKFRTSEISPPTVSQTLKPLPAPKEPSNVLLSRARNVLLCGARKLEVVEKDTAVCVSIFLPGLHKDDVTVTLEEEEEEEEEERNTTMLLVIQRKLERRSLPSKMSSKSIINKDNLHWFNSCFILPAMNNKSYYKMDQVWAEMNSCVLSVFFPKVIMKEEEEEEKTNKKMQDDFQNAAAAAADDDDDQMPIFPEEFESSGIWINQQSGVLSPSNIQNLDHLNLILRPPMDLSVKTVLFRACSEEDEDAVNVKIFVPRIRKDDVNVSVKKMQHFTFLDIKHNQRDQDDDCDDDDDDDDDDDLKIKFHSSCFILPKKSPYKMNQVRADMNNGMLRVFLPRMKEKKIKSQVFQIKVE</sequence>
<comment type="caution">
    <text evidence="6">The sequence shown here is derived from an EMBL/GenBank/DDBJ whole genome shotgun (WGS) entry which is preliminary data.</text>
</comment>
<evidence type="ECO:0000256" key="4">
    <source>
        <dbReference type="RuleBase" id="RU003616"/>
    </source>
</evidence>
<dbReference type="AlphaFoldDB" id="A0A200RCG7"/>
<accession>A0A200RCG7</accession>
<dbReference type="Gene3D" id="2.60.40.790">
    <property type="match status" value="2"/>
</dbReference>
<dbReference type="PROSITE" id="PS01031">
    <property type="entry name" value="SHSP"/>
    <property type="match status" value="1"/>
</dbReference>
<dbReference type="PANTHER" id="PTHR46991:SF11">
    <property type="entry name" value="SMALL HEAT SHOCK PROTEIN HSPF"/>
    <property type="match status" value="1"/>
</dbReference>
<keyword evidence="2" id="KW-0346">Stress response</keyword>
<dbReference type="InterPro" id="IPR044656">
    <property type="entry name" value="HSP14.7/HSP23.5/HSP23.6-like"/>
</dbReference>
<reference evidence="6 7" key="1">
    <citation type="journal article" date="2017" name="Mol. Plant">
        <title>The Genome of Medicinal Plant Macleaya cordata Provides New Insights into Benzylisoquinoline Alkaloids Metabolism.</title>
        <authorList>
            <person name="Liu X."/>
            <person name="Liu Y."/>
            <person name="Huang P."/>
            <person name="Ma Y."/>
            <person name="Qing Z."/>
            <person name="Tang Q."/>
            <person name="Cao H."/>
            <person name="Cheng P."/>
            <person name="Zheng Y."/>
            <person name="Yuan Z."/>
            <person name="Zhou Y."/>
            <person name="Liu J."/>
            <person name="Tang Z."/>
            <person name="Zhuo Y."/>
            <person name="Zhang Y."/>
            <person name="Yu L."/>
            <person name="Huang J."/>
            <person name="Yang P."/>
            <person name="Peng Q."/>
            <person name="Zhang J."/>
            <person name="Jiang W."/>
            <person name="Zhang Z."/>
            <person name="Lin K."/>
            <person name="Ro D.K."/>
            <person name="Chen X."/>
            <person name="Xiong X."/>
            <person name="Shang Y."/>
            <person name="Huang S."/>
            <person name="Zeng J."/>
        </authorList>
    </citation>
    <scope>NUCLEOTIDE SEQUENCE [LARGE SCALE GENOMIC DNA]</scope>
    <source>
        <strain evidence="7">cv. BLH2017</strain>
        <tissue evidence="6">Root</tissue>
    </source>
</reference>
<comment type="similarity">
    <text evidence="3 4">Belongs to the small heat shock protein (HSP20) family.</text>
</comment>
<organism evidence="6 7">
    <name type="scientific">Macleaya cordata</name>
    <name type="common">Five-seeded plume-poppy</name>
    <name type="synonym">Bocconia cordata</name>
    <dbReference type="NCBI Taxonomy" id="56857"/>
    <lineage>
        <taxon>Eukaryota</taxon>
        <taxon>Viridiplantae</taxon>
        <taxon>Streptophyta</taxon>
        <taxon>Embryophyta</taxon>
        <taxon>Tracheophyta</taxon>
        <taxon>Spermatophyta</taxon>
        <taxon>Magnoliopsida</taxon>
        <taxon>Ranunculales</taxon>
        <taxon>Papaveraceae</taxon>
        <taxon>Papaveroideae</taxon>
        <taxon>Macleaya</taxon>
    </lineage>
</organism>
<dbReference type="Proteomes" id="UP000195402">
    <property type="component" value="Unassembled WGS sequence"/>
</dbReference>
<evidence type="ECO:0000256" key="1">
    <source>
        <dbReference type="ARBA" id="ARBA00022946"/>
    </source>
</evidence>
<dbReference type="InterPro" id="IPR002068">
    <property type="entry name" value="A-crystallin/Hsp20_dom"/>
</dbReference>
<proteinExistence type="inferred from homology"/>
<keyword evidence="1" id="KW-0809">Transit peptide</keyword>
<dbReference type="PANTHER" id="PTHR46991">
    <property type="entry name" value="23.5 KDA HEAT SHOCK PROTEIN, MITOCHONDRIAL"/>
    <property type="match status" value="1"/>
</dbReference>
<evidence type="ECO:0000256" key="3">
    <source>
        <dbReference type="PROSITE-ProRule" id="PRU00285"/>
    </source>
</evidence>
<dbReference type="EMBL" id="MVGT01000132">
    <property type="protein sequence ID" value="OVA20373.1"/>
    <property type="molecule type" value="Genomic_DNA"/>
</dbReference>
<dbReference type="InterPro" id="IPR008978">
    <property type="entry name" value="HSP20-like_chaperone"/>
</dbReference>
<evidence type="ECO:0000256" key="2">
    <source>
        <dbReference type="ARBA" id="ARBA00023016"/>
    </source>
</evidence>
<evidence type="ECO:0000313" key="6">
    <source>
        <dbReference type="EMBL" id="OVA20373.1"/>
    </source>
</evidence>
<dbReference type="OrthoDB" id="1431247at2759"/>
<evidence type="ECO:0000259" key="5">
    <source>
        <dbReference type="PROSITE" id="PS01031"/>
    </source>
</evidence>
<protein>
    <submittedName>
        <fullName evidence="6">Alpha crystallin/Hsp20 domain</fullName>
    </submittedName>
</protein>
<dbReference type="SUPFAM" id="SSF49764">
    <property type="entry name" value="HSP20-like chaperones"/>
    <property type="match status" value="2"/>
</dbReference>
<keyword evidence="7" id="KW-1185">Reference proteome</keyword>